<dbReference type="RefSeq" id="WP_126641244.1">
    <property type="nucleotide sequence ID" value="NZ_BIFH01000033.1"/>
</dbReference>
<organism evidence="2 3">
    <name type="scientific">Embleya hyalina</name>
    <dbReference type="NCBI Taxonomy" id="516124"/>
    <lineage>
        <taxon>Bacteria</taxon>
        <taxon>Bacillati</taxon>
        <taxon>Actinomycetota</taxon>
        <taxon>Actinomycetes</taxon>
        <taxon>Kitasatosporales</taxon>
        <taxon>Streptomycetaceae</taxon>
        <taxon>Embleya</taxon>
    </lineage>
</organism>
<evidence type="ECO:0000313" key="3">
    <source>
        <dbReference type="Proteomes" id="UP000286931"/>
    </source>
</evidence>
<accession>A0A401YXV8</accession>
<keyword evidence="3" id="KW-1185">Reference proteome</keyword>
<evidence type="ECO:0000256" key="1">
    <source>
        <dbReference type="SAM" id="Phobius"/>
    </source>
</evidence>
<evidence type="ECO:0000313" key="2">
    <source>
        <dbReference type="EMBL" id="GCD99431.1"/>
    </source>
</evidence>
<proteinExistence type="predicted"/>
<dbReference type="OrthoDB" id="5194370at2"/>
<protein>
    <recommendedName>
        <fullName evidence="4">Oxidoreductase</fullName>
    </recommendedName>
</protein>
<sequence>MSTPPGHLSATEIRLWEAYRRGERLNLGTGVPADDDPRTGATWGPDRTVRAQVLARLLLQPPEAEPGHTTALRLSGARVVGDLELGGARLDVYVSMIGCRFEGPIVLNVASTRTLNLLDCALTEIQGRNMRVDGDLSLCRCEVARGLRILDTRVDNDLRIDDCVVGPDRRGVALMANGLHVGADSSMDRSVFRGQVSLYGGRFGGRVTLYGATVERPGELAMDLGRITVEHSLHLSVGFAATGSIRLNDARLGGGLVLRRAVICANPGEELTMSRVVAQGLHMKPARPPRGRIVLTNATFGTLTDGPDSWPAPGDLVLAGTRYTTLRAEPPLSVRQRVDWVERGTAEYAPQPYDQLAAAYRTAGEDEQARTVLLAKQRRRRAGLGPAGRLWGHVQDVAIGYGYRPARAVGWLVALVAIGTAVFAADPPAPLKADEAPRWNPFWYTLDLLLPVVTLGQDGAWKPTGIGQWLAYSLILLGWILAGAAAAGATRVLNRG</sequence>
<feature type="transmembrane region" description="Helical" evidence="1">
    <location>
        <begin position="408"/>
        <end position="425"/>
    </location>
</feature>
<dbReference type="EMBL" id="BIFH01000033">
    <property type="protein sequence ID" value="GCD99431.1"/>
    <property type="molecule type" value="Genomic_DNA"/>
</dbReference>
<name>A0A401YXV8_9ACTN</name>
<evidence type="ECO:0008006" key="4">
    <source>
        <dbReference type="Google" id="ProtNLM"/>
    </source>
</evidence>
<keyword evidence="1" id="KW-1133">Transmembrane helix</keyword>
<keyword evidence="1" id="KW-0812">Transmembrane</keyword>
<dbReference type="AlphaFoldDB" id="A0A401YXV8"/>
<comment type="caution">
    <text evidence="2">The sequence shown here is derived from an EMBL/GenBank/DDBJ whole genome shotgun (WGS) entry which is preliminary data.</text>
</comment>
<dbReference type="Proteomes" id="UP000286931">
    <property type="component" value="Unassembled WGS sequence"/>
</dbReference>
<feature type="transmembrane region" description="Helical" evidence="1">
    <location>
        <begin position="469"/>
        <end position="493"/>
    </location>
</feature>
<reference evidence="2 3" key="1">
    <citation type="submission" date="2018-12" db="EMBL/GenBank/DDBJ databases">
        <title>Draft genome sequence of Embleya hyalina NBRC 13850T.</title>
        <authorList>
            <person name="Komaki H."/>
            <person name="Hosoyama A."/>
            <person name="Kimura A."/>
            <person name="Ichikawa N."/>
            <person name="Tamura T."/>
        </authorList>
    </citation>
    <scope>NUCLEOTIDE SEQUENCE [LARGE SCALE GENOMIC DNA]</scope>
    <source>
        <strain evidence="2 3">NBRC 13850</strain>
    </source>
</reference>
<gene>
    <name evidence="2" type="ORF">EHYA_07152</name>
</gene>
<keyword evidence="1" id="KW-0472">Membrane</keyword>